<protein>
    <submittedName>
        <fullName evidence="2">Carboxyltransferase</fullName>
    </submittedName>
</protein>
<dbReference type="KEGG" id="roz:CBI38_14860"/>
<dbReference type="PANTHER" id="PTHR43778:SF2">
    <property type="entry name" value="PYRUVATE CARBOXYLASE, MITOCHONDRIAL"/>
    <property type="match status" value="1"/>
</dbReference>
<dbReference type="AlphaFoldDB" id="A0A2S2BVJ8"/>
<dbReference type="EMBL" id="CP021354">
    <property type="protein sequence ID" value="AWK72657.1"/>
    <property type="molecule type" value="Genomic_DNA"/>
</dbReference>
<dbReference type="Gene3D" id="3.20.20.70">
    <property type="entry name" value="Aldolase class I"/>
    <property type="match status" value="1"/>
</dbReference>
<keyword evidence="3" id="KW-1185">Reference proteome</keyword>
<keyword evidence="2" id="KW-0808">Transferase</keyword>
<reference evidence="2 3" key="1">
    <citation type="submission" date="2017-05" db="EMBL/GenBank/DDBJ databases">
        <title>Isolation of Rhodococcus sp. S2-17 biodegrading of BP-3.</title>
        <authorList>
            <person name="Lee Y."/>
            <person name="Kim K.H."/>
            <person name="Chun B.H."/>
            <person name="Jung H.S."/>
            <person name="Jeon C.O."/>
        </authorList>
    </citation>
    <scope>NUCLEOTIDE SEQUENCE [LARGE SCALE GENOMIC DNA]</scope>
    <source>
        <strain evidence="2 3">S2-17</strain>
    </source>
</reference>
<dbReference type="SUPFAM" id="SSF51569">
    <property type="entry name" value="Aldolase"/>
    <property type="match status" value="1"/>
</dbReference>
<dbReference type="Pfam" id="PF00682">
    <property type="entry name" value="HMGL-like"/>
    <property type="match status" value="1"/>
</dbReference>
<name>A0A2S2BVJ8_9NOCA</name>
<sequence>MTTIEFVDQTLRDGQQSLWGLKMRPYQAADALEHLDRAGYRVVDLTGPGMFTVLLRTFKDDPWAATDFLTQGLKNNVVRCGMRTISVIGFNHTPDSIIDLWIQTLIKHGVTSFWIYDCLYDMPTMYRLAKVIHDNGGVAVPAVMYGLTGAHDDDFFAQRAKEMASWKGVQTIYVEDAAGVLKPERAATLLPAIRAATGTIPLELHCHNTTGLAPLNYIEGIKAGFTILHTASRPMANGPSLPSTEAMTTIVESMGHTHGLDKSTFAPVAANFEWAARDAGFEPSVPAEYDPRIYDHQLPGGMTGTLISQLQQHGMADRFPAVLEEIPRVRQELASPIMATPFSQFVGIQAVLNVVTGERYKLIPDEVIRYAMGHYGPLIRDVDPTVMDKILDSARAKEFQGWVRPQPSLGEIRAQFTPGISDEELLMRFMTSDEEVDAMLAAGPIRTDPRRSENEIVRTIQDLARGASEVTSLSIAQPGWSLNACKNH</sequence>
<evidence type="ECO:0000313" key="3">
    <source>
        <dbReference type="Proteomes" id="UP000245711"/>
    </source>
</evidence>
<dbReference type="InterPro" id="IPR055268">
    <property type="entry name" value="PCB-like"/>
</dbReference>
<dbReference type="InterPro" id="IPR000891">
    <property type="entry name" value="PYR_CT"/>
</dbReference>
<dbReference type="RefSeq" id="WP_109329961.1">
    <property type="nucleotide sequence ID" value="NZ_CP021354.1"/>
</dbReference>
<feature type="domain" description="Pyruvate carboxyltransferase" evidence="1">
    <location>
        <begin position="4"/>
        <end position="266"/>
    </location>
</feature>
<dbReference type="InterPro" id="IPR013785">
    <property type="entry name" value="Aldolase_TIM"/>
</dbReference>
<dbReference type="Proteomes" id="UP000245711">
    <property type="component" value="Chromosome"/>
</dbReference>
<dbReference type="GO" id="GO:0006094">
    <property type="term" value="P:gluconeogenesis"/>
    <property type="evidence" value="ECO:0007669"/>
    <property type="project" value="TreeGrafter"/>
</dbReference>
<gene>
    <name evidence="2" type="ORF">CBI38_14860</name>
</gene>
<dbReference type="PANTHER" id="PTHR43778">
    <property type="entry name" value="PYRUVATE CARBOXYLASE"/>
    <property type="match status" value="1"/>
</dbReference>
<dbReference type="PROSITE" id="PS50991">
    <property type="entry name" value="PYR_CT"/>
    <property type="match status" value="1"/>
</dbReference>
<dbReference type="InterPro" id="IPR003379">
    <property type="entry name" value="Carboxylase_cons_dom"/>
</dbReference>
<dbReference type="GO" id="GO:0016740">
    <property type="term" value="F:transferase activity"/>
    <property type="evidence" value="ECO:0007669"/>
    <property type="project" value="UniProtKB-KW"/>
</dbReference>
<organism evidence="2 3">
    <name type="scientific">Rhodococcus oxybenzonivorans</name>
    <dbReference type="NCBI Taxonomy" id="1990687"/>
    <lineage>
        <taxon>Bacteria</taxon>
        <taxon>Bacillati</taxon>
        <taxon>Actinomycetota</taxon>
        <taxon>Actinomycetes</taxon>
        <taxon>Mycobacteriales</taxon>
        <taxon>Nocardiaceae</taxon>
        <taxon>Rhodococcus</taxon>
    </lineage>
</organism>
<dbReference type="Pfam" id="PF02436">
    <property type="entry name" value="PYC_OADA"/>
    <property type="match status" value="1"/>
</dbReference>
<dbReference type="SUPFAM" id="SSF89000">
    <property type="entry name" value="post-HMGL domain-like"/>
    <property type="match status" value="1"/>
</dbReference>
<dbReference type="OrthoDB" id="9760256at2"/>
<accession>A0A2S2BVJ8</accession>
<proteinExistence type="predicted"/>
<dbReference type="GO" id="GO:0005737">
    <property type="term" value="C:cytoplasm"/>
    <property type="evidence" value="ECO:0007669"/>
    <property type="project" value="TreeGrafter"/>
</dbReference>
<dbReference type="GO" id="GO:0004736">
    <property type="term" value="F:pyruvate carboxylase activity"/>
    <property type="evidence" value="ECO:0007669"/>
    <property type="project" value="TreeGrafter"/>
</dbReference>
<evidence type="ECO:0000259" key="1">
    <source>
        <dbReference type="PROSITE" id="PS50991"/>
    </source>
</evidence>
<evidence type="ECO:0000313" key="2">
    <source>
        <dbReference type="EMBL" id="AWK72657.1"/>
    </source>
</evidence>